<feature type="transmembrane region" description="Helical" evidence="7">
    <location>
        <begin position="105"/>
        <end position="123"/>
    </location>
</feature>
<dbReference type="InterPro" id="IPR011701">
    <property type="entry name" value="MFS"/>
</dbReference>
<sequence>MTSQRRWLFFGLISIGLYLVGMDNSILFTALPSLQEQLHTTENQGLWIINAYPLTMCGLLLGTGTLGDRIGHRRMFLWGLATFGVASLAAAFSPLAWLLVLARGLLGAAAAAMMPATLALIRVTFESERERNTAIGIWGSVFVLGAVSGPLIGGVLLEYFWWGSIFLINVPIAAVTLVATLAVAPPNMPNPAKKWDFLASCLALLTLSGLVMTIEQAVSPHRSVPALIFGLVALPVGAVAFHQRQRALIDPFIDFSLFRNPIFLGGFLGAGISTLLMSGLQLLTSQRFQLVAGFTPFEAGLLAVAMAGSAFPSSILAGVFLDRIGFRTLMAGSFTSFGCGAVICALSLSQPPIFVGGLLLTGLGTGAIASCSSVAIINSAPLNKVGMASSIEEVAYEFGALIAVALFGSLLSQLFAVFAPPGVEITHPLVDAAFHPFDLAYLTIVVILAILAFVTSLICLRLFRARTLEVNVAH</sequence>
<keyword evidence="4 7" id="KW-0812">Transmembrane</keyword>
<feature type="transmembrane region" description="Helical" evidence="7">
    <location>
        <begin position="354"/>
        <end position="377"/>
    </location>
</feature>
<dbReference type="PRINTS" id="PR01035">
    <property type="entry name" value="TCRTETA"/>
</dbReference>
<keyword evidence="3" id="KW-1003">Cell membrane</keyword>
<evidence type="ECO:0000256" key="3">
    <source>
        <dbReference type="ARBA" id="ARBA00022475"/>
    </source>
</evidence>
<protein>
    <submittedName>
        <fullName evidence="9">Major Facilitator Superfamily transporter</fullName>
    </submittedName>
</protein>
<dbReference type="Pfam" id="PF07690">
    <property type="entry name" value="MFS_1"/>
    <property type="match status" value="1"/>
</dbReference>
<evidence type="ECO:0000313" key="9">
    <source>
        <dbReference type="EMBL" id="AKK03940.1"/>
    </source>
</evidence>
<dbReference type="RefSeq" id="WP_047240870.1">
    <property type="nucleotide sequence ID" value="NZ_CP011541.1"/>
</dbReference>
<evidence type="ECO:0000256" key="6">
    <source>
        <dbReference type="ARBA" id="ARBA00023136"/>
    </source>
</evidence>
<feature type="transmembrane region" description="Helical" evidence="7">
    <location>
        <begin position="44"/>
        <end position="63"/>
    </location>
</feature>
<feature type="transmembrane region" description="Helical" evidence="7">
    <location>
        <begin position="159"/>
        <end position="183"/>
    </location>
</feature>
<dbReference type="SUPFAM" id="SSF103473">
    <property type="entry name" value="MFS general substrate transporter"/>
    <property type="match status" value="1"/>
</dbReference>
<dbReference type="InterPro" id="IPR020846">
    <property type="entry name" value="MFS_dom"/>
</dbReference>
<dbReference type="KEGG" id="cei:CEPID_10550"/>
<evidence type="ECO:0000313" key="10">
    <source>
        <dbReference type="Proteomes" id="UP000035368"/>
    </source>
</evidence>
<feature type="transmembrane region" description="Helical" evidence="7">
    <location>
        <begin position="439"/>
        <end position="460"/>
    </location>
</feature>
<evidence type="ECO:0000256" key="7">
    <source>
        <dbReference type="SAM" id="Phobius"/>
    </source>
</evidence>
<dbReference type="OrthoDB" id="9781469at2"/>
<dbReference type="PROSITE" id="PS50850">
    <property type="entry name" value="MFS"/>
    <property type="match status" value="1"/>
</dbReference>
<feature type="transmembrane region" description="Helical" evidence="7">
    <location>
        <begin position="224"/>
        <end position="241"/>
    </location>
</feature>
<feature type="transmembrane region" description="Helical" evidence="7">
    <location>
        <begin position="195"/>
        <end position="218"/>
    </location>
</feature>
<keyword evidence="5 7" id="KW-1133">Transmembrane helix</keyword>
<dbReference type="AlphaFoldDB" id="A0A0G3GTR3"/>
<dbReference type="Gene3D" id="1.20.1250.20">
    <property type="entry name" value="MFS general substrate transporter like domains"/>
    <property type="match status" value="1"/>
</dbReference>
<feature type="transmembrane region" description="Helical" evidence="7">
    <location>
        <begin position="328"/>
        <end position="348"/>
    </location>
</feature>
<dbReference type="Gene3D" id="1.20.1720.10">
    <property type="entry name" value="Multidrug resistance protein D"/>
    <property type="match status" value="1"/>
</dbReference>
<dbReference type="GO" id="GO:0005886">
    <property type="term" value="C:plasma membrane"/>
    <property type="evidence" value="ECO:0007669"/>
    <property type="project" value="UniProtKB-SubCell"/>
</dbReference>
<name>A0A0G3GTR3_9CORY</name>
<dbReference type="CDD" id="cd17321">
    <property type="entry name" value="MFS_MMR_MDR_like"/>
    <property type="match status" value="1"/>
</dbReference>
<evidence type="ECO:0000259" key="8">
    <source>
        <dbReference type="PROSITE" id="PS50850"/>
    </source>
</evidence>
<dbReference type="Pfam" id="PF00083">
    <property type="entry name" value="Sugar_tr"/>
    <property type="match status" value="1"/>
</dbReference>
<reference evidence="9 10" key="1">
    <citation type="submission" date="2015-05" db="EMBL/GenBank/DDBJ databases">
        <title>Complete genome sequence of Corynebacterium epidermidicanis DSM 45586, isolated from the skin of a dog suffering from pruritus.</title>
        <authorList>
            <person name="Ruckert C."/>
            <person name="Albersmeier A."/>
            <person name="Winkler A."/>
            <person name="Tauch A."/>
        </authorList>
    </citation>
    <scope>NUCLEOTIDE SEQUENCE [LARGE SCALE GENOMIC DNA]</scope>
    <source>
        <strain evidence="9 10">DSM 45586</strain>
    </source>
</reference>
<comment type="subcellular location">
    <subcellularLocation>
        <location evidence="1">Cell membrane</location>
        <topology evidence="1">Multi-pass membrane protein</topology>
    </subcellularLocation>
</comment>
<dbReference type="InterPro" id="IPR001958">
    <property type="entry name" value="Tet-R_TetA/multi-R_MdtG-like"/>
</dbReference>
<feature type="transmembrane region" description="Helical" evidence="7">
    <location>
        <begin position="262"/>
        <end position="280"/>
    </location>
</feature>
<dbReference type="PANTHER" id="PTHR42718:SF47">
    <property type="entry name" value="METHYL VIOLOGEN RESISTANCE PROTEIN SMVA"/>
    <property type="match status" value="1"/>
</dbReference>
<evidence type="ECO:0000256" key="1">
    <source>
        <dbReference type="ARBA" id="ARBA00004651"/>
    </source>
</evidence>
<dbReference type="EMBL" id="CP011541">
    <property type="protein sequence ID" value="AKK03940.1"/>
    <property type="molecule type" value="Genomic_DNA"/>
</dbReference>
<feature type="transmembrane region" description="Helical" evidence="7">
    <location>
        <begin position="135"/>
        <end position="153"/>
    </location>
</feature>
<proteinExistence type="predicted"/>
<evidence type="ECO:0000256" key="4">
    <source>
        <dbReference type="ARBA" id="ARBA00022692"/>
    </source>
</evidence>
<accession>A0A0G3GTR3</accession>
<dbReference type="GO" id="GO:0022857">
    <property type="term" value="F:transmembrane transporter activity"/>
    <property type="evidence" value="ECO:0007669"/>
    <property type="project" value="InterPro"/>
</dbReference>
<evidence type="ECO:0000256" key="2">
    <source>
        <dbReference type="ARBA" id="ARBA00022448"/>
    </source>
</evidence>
<keyword evidence="6 7" id="KW-0472">Membrane</keyword>
<dbReference type="PATRIC" id="fig|1050174.4.peg.2125"/>
<feature type="domain" description="Major facilitator superfamily (MFS) profile" evidence="8">
    <location>
        <begin position="9"/>
        <end position="467"/>
    </location>
</feature>
<dbReference type="Proteomes" id="UP000035368">
    <property type="component" value="Chromosome"/>
</dbReference>
<dbReference type="InterPro" id="IPR005828">
    <property type="entry name" value="MFS_sugar_transport-like"/>
</dbReference>
<dbReference type="InterPro" id="IPR036259">
    <property type="entry name" value="MFS_trans_sf"/>
</dbReference>
<feature type="transmembrane region" description="Helical" evidence="7">
    <location>
        <begin position="398"/>
        <end position="419"/>
    </location>
</feature>
<feature type="transmembrane region" description="Helical" evidence="7">
    <location>
        <begin position="300"/>
        <end position="321"/>
    </location>
</feature>
<organism evidence="9 10">
    <name type="scientific">Corynebacterium epidermidicanis</name>
    <dbReference type="NCBI Taxonomy" id="1050174"/>
    <lineage>
        <taxon>Bacteria</taxon>
        <taxon>Bacillati</taxon>
        <taxon>Actinomycetota</taxon>
        <taxon>Actinomycetes</taxon>
        <taxon>Mycobacteriales</taxon>
        <taxon>Corynebacteriaceae</taxon>
        <taxon>Corynebacterium</taxon>
    </lineage>
</organism>
<feature type="transmembrane region" description="Helical" evidence="7">
    <location>
        <begin position="7"/>
        <end position="32"/>
    </location>
</feature>
<keyword evidence="2" id="KW-0813">Transport</keyword>
<feature type="transmembrane region" description="Helical" evidence="7">
    <location>
        <begin position="75"/>
        <end position="99"/>
    </location>
</feature>
<keyword evidence="10" id="KW-1185">Reference proteome</keyword>
<evidence type="ECO:0000256" key="5">
    <source>
        <dbReference type="ARBA" id="ARBA00022989"/>
    </source>
</evidence>
<dbReference type="STRING" id="1050174.CEPID_10550"/>
<dbReference type="PANTHER" id="PTHR42718">
    <property type="entry name" value="MAJOR FACILITATOR SUPERFAMILY MULTIDRUG TRANSPORTER MFSC"/>
    <property type="match status" value="1"/>
</dbReference>
<gene>
    <name evidence="9" type="ORF">CEPID_10550</name>
</gene>